<evidence type="ECO:0000313" key="2">
    <source>
        <dbReference type="Proteomes" id="UP000499080"/>
    </source>
</evidence>
<gene>
    <name evidence="1" type="ORF">AVEN_21743_1</name>
</gene>
<reference evidence="1 2" key="1">
    <citation type="journal article" date="2019" name="Sci. Rep.">
        <title>Orb-weaving spider Araneus ventricosus genome elucidates the spidroin gene catalogue.</title>
        <authorList>
            <person name="Kono N."/>
            <person name="Nakamura H."/>
            <person name="Ohtoshi R."/>
            <person name="Moran D.A.P."/>
            <person name="Shinohara A."/>
            <person name="Yoshida Y."/>
            <person name="Fujiwara M."/>
            <person name="Mori M."/>
            <person name="Tomita M."/>
            <person name="Arakawa K."/>
        </authorList>
    </citation>
    <scope>NUCLEOTIDE SEQUENCE [LARGE SCALE GENOMIC DNA]</scope>
</reference>
<proteinExistence type="predicted"/>
<dbReference type="OrthoDB" id="10580905at2759"/>
<accession>A0A4Y2EYA9</accession>
<name>A0A4Y2EYA9_ARAVE</name>
<protein>
    <submittedName>
        <fullName evidence="1">Uncharacterized protein</fullName>
    </submittedName>
</protein>
<comment type="caution">
    <text evidence="1">The sequence shown here is derived from an EMBL/GenBank/DDBJ whole genome shotgun (WGS) entry which is preliminary data.</text>
</comment>
<organism evidence="1 2">
    <name type="scientific">Araneus ventricosus</name>
    <name type="common">Orbweaver spider</name>
    <name type="synonym">Epeira ventricosa</name>
    <dbReference type="NCBI Taxonomy" id="182803"/>
    <lineage>
        <taxon>Eukaryota</taxon>
        <taxon>Metazoa</taxon>
        <taxon>Ecdysozoa</taxon>
        <taxon>Arthropoda</taxon>
        <taxon>Chelicerata</taxon>
        <taxon>Arachnida</taxon>
        <taxon>Araneae</taxon>
        <taxon>Araneomorphae</taxon>
        <taxon>Entelegynae</taxon>
        <taxon>Araneoidea</taxon>
        <taxon>Araneidae</taxon>
        <taxon>Araneus</taxon>
    </lineage>
</organism>
<dbReference type="EMBL" id="BGPR01000719">
    <property type="protein sequence ID" value="GBM32874.1"/>
    <property type="molecule type" value="Genomic_DNA"/>
</dbReference>
<dbReference type="Proteomes" id="UP000499080">
    <property type="component" value="Unassembled WGS sequence"/>
</dbReference>
<dbReference type="AlphaFoldDB" id="A0A4Y2EYA9"/>
<sequence>MSLTEEKTVAIVQNLLCFLTTCLPLRKKVKNKRKNFLETFLDHYGGSSRGSGEEKKMASSSFTRVDDIIYLSPSPAEATSTGNLSNAPSPFRSLHLLVGGGKSERERGRETEEKEVELSIILRATTGSIFSLPSIYF</sequence>
<keyword evidence="2" id="KW-1185">Reference proteome</keyword>
<evidence type="ECO:0000313" key="1">
    <source>
        <dbReference type="EMBL" id="GBM32874.1"/>
    </source>
</evidence>